<gene>
    <name evidence="7" type="ORF">J5N97_001073</name>
</gene>
<evidence type="ECO:0000256" key="2">
    <source>
        <dbReference type="ARBA" id="ARBA00022692"/>
    </source>
</evidence>
<evidence type="ECO:0000256" key="1">
    <source>
        <dbReference type="ARBA" id="ARBA00004141"/>
    </source>
</evidence>
<dbReference type="PANTHER" id="PTHR45724:SF21">
    <property type="entry name" value="MAJOR INTRINSIC PROTEIN"/>
    <property type="match status" value="1"/>
</dbReference>
<dbReference type="PRINTS" id="PR00783">
    <property type="entry name" value="MINTRINSICP"/>
</dbReference>
<proteinExistence type="inferred from homology"/>
<dbReference type="InterPro" id="IPR000425">
    <property type="entry name" value="MIP"/>
</dbReference>
<sequence>MQSHPIGSTSNLSAVASEIMVTFILMFVTCGSVTDAMAAKDLAGVAIGATVTFNVVVAGTISGPSMNPARSLGSAIATMNFRGIWIYIIAPVTGAVAGSFAYHFVRLPELKKNTTMAL</sequence>
<dbReference type="EMBL" id="JAGGNH010000049">
    <property type="protein sequence ID" value="KAJ0960969.1"/>
    <property type="molecule type" value="Genomic_DNA"/>
</dbReference>
<organism evidence="7 8">
    <name type="scientific">Dioscorea zingiberensis</name>
    <dbReference type="NCBI Taxonomy" id="325984"/>
    <lineage>
        <taxon>Eukaryota</taxon>
        <taxon>Viridiplantae</taxon>
        <taxon>Streptophyta</taxon>
        <taxon>Embryophyta</taxon>
        <taxon>Tracheophyta</taxon>
        <taxon>Spermatophyta</taxon>
        <taxon>Magnoliopsida</taxon>
        <taxon>Liliopsida</taxon>
        <taxon>Dioscoreales</taxon>
        <taxon>Dioscoreaceae</taxon>
        <taxon>Dioscorea</taxon>
    </lineage>
</organism>
<accession>A0A9D5BUD4</accession>
<evidence type="ECO:0000256" key="4">
    <source>
        <dbReference type="ARBA" id="ARBA00023136"/>
    </source>
</evidence>
<dbReference type="InterPro" id="IPR034294">
    <property type="entry name" value="Aquaporin_transptr"/>
</dbReference>
<protein>
    <submittedName>
        <fullName evidence="7">Uncharacterized protein</fullName>
    </submittedName>
</protein>
<dbReference type="Pfam" id="PF00230">
    <property type="entry name" value="MIP"/>
    <property type="match status" value="1"/>
</dbReference>
<evidence type="ECO:0000256" key="3">
    <source>
        <dbReference type="ARBA" id="ARBA00022989"/>
    </source>
</evidence>
<name>A0A9D5BUD4_9LILI</name>
<evidence type="ECO:0000313" key="7">
    <source>
        <dbReference type="EMBL" id="KAJ0960969.1"/>
    </source>
</evidence>
<comment type="similarity">
    <text evidence="5">Belongs to the MIP/aquaporin (TC 1.A.8) family.</text>
</comment>
<dbReference type="GO" id="GO:0015267">
    <property type="term" value="F:channel activity"/>
    <property type="evidence" value="ECO:0007669"/>
    <property type="project" value="InterPro"/>
</dbReference>
<keyword evidence="5" id="KW-0813">Transport</keyword>
<feature type="transmembrane region" description="Helical" evidence="6">
    <location>
        <begin position="42"/>
        <end position="64"/>
    </location>
</feature>
<reference evidence="7 8" key="1">
    <citation type="journal article" date="2022" name="Hortic Res">
        <title>The genome of Dioscorea zingiberensis sheds light on the biosynthesis, origin and evolution of the medicinally important diosgenin saponins.</title>
        <authorList>
            <person name="Li Y."/>
            <person name="Tan C."/>
            <person name="Li Z."/>
            <person name="Guo J."/>
            <person name="Li S."/>
            <person name="Chen X."/>
            <person name="Wang C."/>
            <person name="Dai X."/>
            <person name="Yang H."/>
            <person name="Song W."/>
            <person name="Hou L."/>
            <person name="Xu J."/>
            <person name="Tong Z."/>
            <person name="Xu A."/>
            <person name="Yuan X."/>
            <person name="Wang W."/>
            <person name="Yang Q."/>
            <person name="Chen L."/>
            <person name="Sun Z."/>
            <person name="Wang K."/>
            <person name="Pan B."/>
            <person name="Chen J."/>
            <person name="Bao Y."/>
            <person name="Liu F."/>
            <person name="Qi X."/>
            <person name="Gang D.R."/>
            <person name="Wen J."/>
            <person name="Li J."/>
        </authorList>
    </citation>
    <scope>NUCLEOTIDE SEQUENCE [LARGE SCALE GENOMIC DNA]</scope>
    <source>
        <strain evidence="7">Dzin_1.0</strain>
    </source>
</reference>
<keyword evidence="2 5" id="KW-0812">Transmembrane</keyword>
<feature type="transmembrane region" description="Helical" evidence="6">
    <location>
        <begin position="84"/>
        <end position="105"/>
    </location>
</feature>
<evidence type="ECO:0000313" key="8">
    <source>
        <dbReference type="Proteomes" id="UP001085076"/>
    </source>
</evidence>
<evidence type="ECO:0000256" key="5">
    <source>
        <dbReference type="RuleBase" id="RU000477"/>
    </source>
</evidence>
<keyword evidence="8" id="KW-1185">Reference proteome</keyword>
<comment type="caution">
    <text evidence="7">The sequence shown here is derived from an EMBL/GenBank/DDBJ whole genome shotgun (WGS) entry which is preliminary data.</text>
</comment>
<comment type="subcellular location">
    <subcellularLocation>
        <location evidence="1">Membrane</location>
        <topology evidence="1">Multi-pass membrane protein</topology>
    </subcellularLocation>
</comment>
<feature type="transmembrane region" description="Helical" evidence="6">
    <location>
        <begin position="12"/>
        <end position="30"/>
    </location>
</feature>
<dbReference type="GO" id="GO:0016020">
    <property type="term" value="C:membrane"/>
    <property type="evidence" value="ECO:0007669"/>
    <property type="project" value="UniProtKB-SubCell"/>
</dbReference>
<dbReference type="OrthoDB" id="779496at2759"/>
<dbReference type="PANTHER" id="PTHR45724">
    <property type="entry name" value="AQUAPORIN NIP2-1"/>
    <property type="match status" value="1"/>
</dbReference>
<keyword evidence="4 6" id="KW-0472">Membrane</keyword>
<dbReference type="AlphaFoldDB" id="A0A9D5BUD4"/>
<dbReference type="SUPFAM" id="SSF81338">
    <property type="entry name" value="Aquaporin-like"/>
    <property type="match status" value="1"/>
</dbReference>
<dbReference type="InterPro" id="IPR023271">
    <property type="entry name" value="Aquaporin-like"/>
</dbReference>
<dbReference type="Gene3D" id="1.20.1080.10">
    <property type="entry name" value="Glycerol uptake facilitator protein"/>
    <property type="match status" value="1"/>
</dbReference>
<dbReference type="Proteomes" id="UP001085076">
    <property type="component" value="Unassembled WGS sequence"/>
</dbReference>
<evidence type="ECO:0000256" key="6">
    <source>
        <dbReference type="SAM" id="Phobius"/>
    </source>
</evidence>
<keyword evidence="3 6" id="KW-1133">Transmembrane helix</keyword>